<evidence type="ECO:0000259" key="4">
    <source>
        <dbReference type="PROSITE" id="PS50987"/>
    </source>
</evidence>
<dbReference type="PANTHER" id="PTHR33154">
    <property type="entry name" value="TRANSCRIPTIONAL REGULATOR, ARSR FAMILY"/>
    <property type="match status" value="1"/>
</dbReference>
<dbReference type="PRINTS" id="PR00778">
    <property type="entry name" value="HTHARSR"/>
</dbReference>
<dbReference type="AlphaFoldDB" id="A0A562J5A0"/>
<dbReference type="EMBL" id="VLKH01000009">
    <property type="protein sequence ID" value="TWH78352.1"/>
    <property type="molecule type" value="Genomic_DNA"/>
</dbReference>
<keyword evidence="1" id="KW-0805">Transcription regulation</keyword>
<dbReference type="InterPro" id="IPR011991">
    <property type="entry name" value="ArsR-like_HTH"/>
</dbReference>
<evidence type="ECO:0000256" key="3">
    <source>
        <dbReference type="ARBA" id="ARBA00023163"/>
    </source>
</evidence>
<dbReference type="SMART" id="SM00418">
    <property type="entry name" value="HTH_ARSR"/>
    <property type="match status" value="1"/>
</dbReference>
<dbReference type="InterPro" id="IPR036390">
    <property type="entry name" value="WH_DNA-bd_sf"/>
</dbReference>
<keyword evidence="6" id="KW-1185">Reference proteome</keyword>
<dbReference type="Proteomes" id="UP000315343">
    <property type="component" value="Unassembled WGS sequence"/>
</dbReference>
<dbReference type="InterPro" id="IPR001845">
    <property type="entry name" value="HTH_ArsR_DNA-bd_dom"/>
</dbReference>
<accession>A0A562J5A0</accession>
<dbReference type="GO" id="GO:0003700">
    <property type="term" value="F:DNA-binding transcription factor activity"/>
    <property type="evidence" value="ECO:0007669"/>
    <property type="project" value="InterPro"/>
</dbReference>
<comment type="caution">
    <text evidence="5">The sequence shown here is derived from an EMBL/GenBank/DDBJ whole genome shotgun (WGS) entry which is preliminary data.</text>
</comment>
<dbReference type="PANTHER" id="PTHR33154:SF18">
    <property type="entry name" value="ARSENICAL RESISTANCE OPERON REPRESSOR"/>
    <property type="match status" value="1"/>
</dbReference>
<dbReference type="SUPFAM" id="SSF46785">
    <property type="entry name" value="Winged helix' DNA-binding domain"/>
    <property type="match status" value="1"/>
</dbReference>
<organism evidence="5 6">
    <name type="scientific">Sedimentibacter saalensis</name>
    <dbReference type="NCBI Taxonomy" id="130788"/>
    <lineage>
        <taxon>Bacteria</taxon>
        <taxon>Bacillati</taxon>
        <taxon>Bacillota</taxon>
        <taxon>Tissierellia</taxon>
        <taxon>Sedimentibacter</taxon>
    </lineage>
</organism>
<sequence length="94" mass="11093">MEDKDFEENYKIIKALSDVNRMMIINTLTSGEKCACKILADFNIKQPTLSHHMKILTECGLVSSRKEGKWMHYWLNEEKIEYFRSFITDLTSIK</sequence>
<evidence type="ECO:0000256" key="1">
    <source>
        <dbReference type="ARBA" id="ARBA00023015"/>
    </source>
</evidence>
<evidence type="ECO:0000313" key="6">
    <source>
        <dbReference type="Proteomes" id="UP000315343"/>
    </source>
</evidence>
<feature type="domain" description="HTH arsR-type" evidence="4">
    <location>
        <begin position="1"/>
        <end position="94"/>
    </location>
</feature>
<dbReference type="NCBIfam" id="NF033788">
    <property type="entry name" value="HTH_metalloreg"/>
    <property type="match status" value="1"/>
</dbReference>
<dbReference type="InterPro" id="IPR051081">
    <property type="entry name" value="HTH_MetalResp_TranReg"/>
</dbReference>
<name>A0A562J5A0_9FIRM</name>
<dbReference type="Pfam" id="PF01022">
    <property type="entry name" value="HTH_5"/>
    <property type="match status" value="1"/>
</dbReference>
<evidence type="ECO:0000313" key="5">
    <source>
        <dbReference type="EMBL" id="TWH78352.1"/>
    </source>
</evidence>
<proteinExistence type="predicted"/>
<gene>
    <name evidence="5" type="ORF">LY60_02808</name>
</gene>
<dbReference type="CDD" id="cd00090">
    <property type="entry name" value="HTH_ARSR"/>
    <property type="match status" value="1"/>
</dbReference>
<dbReference type="InterPro" id="IPR036388">
    <property type="entry name" value="WH-like_DNA-bd_sf"/>
</dbReference>
<keyword evidence="3" id="KW-0804">Transcription</keyword>
<dbReference type="RefSeq" id="WP_145084946.1">
    <property type="nucleotide sequence ID" value="NZ_DAMBUX010000008.1"/>
</dbReference>
<keyword evidence="2" id="KW-0238">DNA-binding</keyword>
<dbReference type="GO" id="GO:0003677">
    <property type="term" value="F:DNA binding"/>
    <property type="evidence" value="ECO:0007669"/>
    <property type="project" value="UniProtKB-KW"/>
</dbReference>
<dbReference type="Gene3D" id="1.10.10.10">
    <property type="entry name" value="Winged helix-like DNA-binding domain superfamily/Winged helix DNA-binding domain"/>
    <property type="match status" value="1"/>
</dbReference>
<reference evidence="5 6" key="1">
    <citation type="submission" date="2019-07" db="EMBL/GenBank/DDBJ databases">
        <title>Genomic Encyclopedia of Type Strains, Phase I: the one thousand microbial genomes (KMG-I) project.</title>
        <authorList>
            <person name="Kyrpides N."/>
        </authorList>
    </citation>
    <scope>NUCLEOTIDE SEQUENCE [LARGE SCALE GENOMIC DNA]</scope>
    <source>
        <strain evidence="5 6">DSM 13558</strain>
    </source>
</reference>
<dbReference type="OrthoDB" id="9798835at2"/>
<protein>
    <submittedName>
        <fullName evidence="5">Transcriptional regulator, ArsR family</fullName>
    </submittedName>
</protein>
<dbReference type="PROSITE" id="PS50987">
    <property type="entry name" value="HTH_ARSR_2"/>
    <property type="match status" value="1"/>
</dbReference>
<evidence type="ECO:0000256" key="2">
    <source>
        <dbReference type="ARBA" id="ARBA00023125"/>
    </source>
</evidence>